<organism evidence="3">
    <name type="scientific">uncultured Caudovirales phage</name>
    <dbReference type="NCBI Taxonomy" id="2100421"/>
    <lineage>
        <taxon>Viruses</taxon>
        <taxon>Duplodnaviria</taxon>
        <taxon>Heunggongvirae</taxon>
        <taxon>Uroviricota</taxon>
        <taxon>Caudoviricetes</taxon>
        <taxon>Peduoviridae</taxon>
        <taxon>Maltschvirus</taxon>
        <taxon>Maltschvirus maltsch</taxon>
    </lineage>
</organism>
<evidence type="ECO:0000313" key="2">
    <source>
        <dbReference type="EMBL" id="CAB4182898.1"/>
    </source>
</evidence>
<dbReference type="EMBL" id="LR797030">
    <property type="protein sequence ID" value="CAB4182898.1"/>
    <property type="molecule type" value="Genomic_DNA"/>
</dbReference>
<feature type="region of interest" description="Disordered" evidence="1">
    <location>
        <begin position="503"/>
        <end position="536"/>
    </location>
</feature>
<evidence type="ECO:0000313" key="4">
    <source>
        <dbReference type="EMBL" id="CAB4211389.1"/>
    </source>
</evidence>
<protein>
    <recommendedName>
        <fullName evidence="6">Terminase-like family</fullName>
    </recommendedName>
</protein>
<evidence type="ECO:0000313" key="3">
    <source>
        <dbReference type="EMBL" id="CAB4197507.1"/>
    </source>
</evidence>
<dbReference type="EMBL" id="LR797268">
    <property type="protein sequence ID" value="CAB4197507.1"/>
    <property type="molecule type" value="Genomic_DNA"/>
</dbReference>
<accession>A0A6J5RT81</accession>
<dbReference type="EMBL" id="LR798376">
    <property type="protein sequence ID" value="CAB5227216.1"/>
    <property type="molecule type" value="Genomic_DNA"/>
</dbReference>
<sequence>MAHERVLTLLRLAQEKLPLWRPLRGPQSMAYHSVADVIGFGGSAGGGKTDFAIGKAVTQHQVVQFFRREGTELGGIIERLAEIVGNRDGLSGRGSGSTWREPGGNCKLIEFGSVPNPGDETKFQGRPKDLLVLDETSNFLEKQVRFLMGWVRTTDPNQKCQTLMCFNPPTTPEGRWIVEFFAPWLDPTHPNPAQPGELRYFGVIAGKDIEVSSPDPFVIVNGEPCYDFEPTDFEAFDIVVPQSRTFIPSRITDNPHLMASGYMATLQALPEPLRSQMLYGDFQAGMGDDPWQVIPTAWVDAAMARWSKPARLPPMTGLGVDVARGGKDNTLISRRHGWWFDEMLVYPGKETPDGPEVAGLTIAATRNSAPIHIDVIGVGASPYDFLKQAKQQVIGVNVAEGSRGKDISGMLEFFNLRSELYWRLREAFDPANNTGIAIPPDKRLKADLCAVKWSLSGYTIKVASREEMIKLIGRSPDFGSAIMLTMVDTPNLTLLQGEMHQLSHGSKGPHYDPLQLGGGNRASTEWDPFSRVSGGS</sequence>
<evidence type="ECO:0000313" key="5">
    <source>
        <dbReference type="EMBL" id="CAB5227216.1"/>
    </source>
</evidence>
<evidence type="ECO:0008006" key="6">
    <source>
        <dbReference type="Google" id="ProtNLM"/>
    </source>
</evidence>
<reference evidence="3" key="1">
    <citation type="submission" date="2020-05" db="EMBL/GenBank/DDBJ databases">
        <authorList>
            <person name="Chiriac C."/>
            <person name="Salcher M."/>
            <person name="Ghai R."/>
            <person name="Kavagutti S V."/>
        </authorList>
    </citation>
    <scope>NUCLEOTIDE SEQUENCE</scope>
</reference>
<dbReference type="Gene3D" id="3.40.50.300">
    <property type="entry name" value="P-loop containing nucleotide triphosphate hydrolases"/>
    <property type="match status" value="1"/>
</dbReference>
<gene>
    <name evidence="2" type="ORF">UFOVP1077_28</name>
    <name evidence="3" type="ORF">UFOVP1316_16</name>
    <name evidence="4" type="ORF">UFOVP1428_25</name>
    <name evidence="5" type="ORF">UFOVP1526_19</name>
</gene>
<proteinExistence type="predicted"/>
<name>A0A6J5RT81_9CAUD</name>
<evidence type="ECO:0000256" key="1">
    <source>
        <dbReference type="SAM" id="MobiDB-lite"/>
    </source>
</evidence>
<dbReference type="EMBL" id="LR797374">
    <property type="protein sequence ID" value="CAB4211389.1"/>
    <property type="molecule type" value="Genomic_DNA"/>
</dbReference>
<dbReference type="Gene3D" id="3.30.420.240">
    <property type="match status" value="1"/>
</dbReference>
<dbReference type="InterPro" id="IPR027417">
    <property type="entry name" value="P-loop_NTPase"/>
</dbReference>